<reference evidence="1 2" key="1">
    <citation type="submission" date="2013-11" db="EMBL/GenBank/DDBJ databases">
        <title>Opisthorchis viverrini - life in the bile duct.</title>
        <authorList>
            <person name="Young N.D."/>
            <person name="Nagarajan N."/>
            <person name="Lin S.J."/>
            <person name="Korhonen P.K."/>
            <person name="Jex A.R."/>
            <person name="Hall R.S."/>
            <person name="Safavi-Hemami H."/>
            <person name="Kaewkong W."/>
            <person name="Bertrand D."/>
            <person name="Gao S."/>
            <person name="Seet Q."/>
            <person name="Wongkham S."/>
            <person name="Teh B.T."/>
            <person name="Wongkham C."/>
            <person name="Intapan P.M."/>
            <person name="Maleewong W."/>
            <person name="Yang X."/>
            <person name="Hu M."/>
            <person name="Wang Z."/>
            <person name="Hofmann A."/>
            <person name="Sternberg P.W."/>
            <person name="Tan P."/>
            <person name="Wang J."/>
            <person name="Gasser R.B."/>
        </authorList>
    </citation>
    <scope>NUCLEOTIDE SEQUENCE [LARGE SCALE GENOMIC DNA]</scope>
</reference>
<sequence length="291" mass="32125">MNYLVEAIQSNGKIDKLPAACTLINLLVTTMNAADSLFAISSITLGAKASGDHTASVNVLGTRPLGYPFFDCTLDTAQEYFYQFAIMHQQCVSMQAVEMNNLVALLLVGHGTIKPLSTNQQYGLLTEDTAPLSFTPATSMAQILNNIVTVTEYHTKSQEIARWSKTIPFILMFLDVINSLFVAHSLSRLLMFALHGLLTGASWRFKKATKCSTFLRLLYFTDLSAMKNPQTITKITTNRFTRRLTTLAIYIQIGVIACFPVDTALESVEWGNLTFGPVYVGNKRDYPPGGL</sequence>
<dbReference type="KEGG" id="ovi:T265_02776"/>
<dbReference type="AlphaFoldDB" id="A0A075AI14"/>
<name>A0A075AI14_OPIVI</name>
<organism evidence="1 2">
    <name type="scientific">Opisthorchis viverrini</name>
    <name type="common">Southeast Asian liver fluke</name>
    <dbReference type="NCBI Taxonomy" id="6198"/>
    <lineage>
        <taxon>Eukaryota</taxon>
        <taxon>Metazoa</taxon>
        <taxon>Spiralia</taxon>
        <taxon>Lophotrochozoa</taxon>
        <taxon>Platyhelminthes</taxon>
        <taxon>Trematoda</taxon>
        <taxon>Digenea</taxon>
        <taxon>Opisthorchiida</taxon>
        <taxon>Opisthorchiata</taxon>
        <taxon>Opisthorchiidae</taxon>
        <taxon>Opisthorchis</taxon>
    </lineage>
</organism>
<gene>
    <name evidence="1" type="ORF">T265_02776</name>
</gene>
<proteinExistence type="predicted"/>
<dbReference type="GeneID" id="20316964"/>
<evidence type="ECO:0000313" key="1">
    <source>
        <dbReference type="EMBL" id="KER30839.1"/>
    </source>
</evidence>
<evidence type="ECO:0000313" key="2">
    <source>
        <dbReference type="Proteomes" id="UP000054324"/>
    </source>
</evidence>
<dbReference type="EMBL" id="KL596654">
    <property type="protein sequence ID" value="KER30839.1"/>
    <property type="molecule type" value="Genomic_DNA"/>
</dbReference>
<protein>
    <submittedName>
        <fullName evidence="1">Uncharacterized protein</fullName>
    </submittedName>
</protein>
<dbReference type="CTD" id="20316964"/>
<dbReference type="RefSeq" id="XP_009165365.1">
    <property type="nucleotide sequence ID" value="XM_009167101.1"/>
</dbReference>
<keyword evidence="2" id="KW-1185">Reference proteome</keyword>
<dbReference type="Proteomes" id="UP000054324">
    <property type="component" value="Unassembled WGS sequence"/>
</dbReference>
<accession>A0A075AI14</accession>